<reference evidence="1 2" key="1">
    <citation type="submission" date="2016-01" db="EMBL/GenBank/DDBJ databases">
        <title>Annotation of Pseudomonas oryzihabitans USDA-ARS-USMARC-56511.</title>
        <authorList>
            <person name="Harhay G.P."/>
            <person name="Harhay D.M."/>
            <person name="Smith T.P.L."/>
            <person name="Bono J.L."/>
            <person name="Heaton M.P."/>
            <person name="Clawson M.L."/>
            <person name="Chitko-Mckown C.G."/>
            <person name="Capik S.F."/>
            <person name="DeDonder K.D."/>
            <person name="Apley M.D."/>
            <person name="Lubbers B.V."/>
            <person name="White B.J."/>
            <person name="Larson R.L."/>
        </authorList>
    </citation>
    <scope>NUCLEOTIDE SEQUENCE [LARGE SCALE GENOMIC DNA]</scope>
    <source>
        <strain evidence="1 2">USDA-ARS-USMARC-56511</strain>
    </source>
</reference>
<accession>A0A0U4VMY9</accession>
<dbReference type="Proteomes" id="UP000064137">
    <property type="component" value="Chromosome"/>
</dbReference>
<evidence type="ECO:0000313" key="1">
    <source>
        <dbReference type="EMBL" id="ALZ84491.1"/>
    </source>
</evidence>
<organism evidence="1 2">
    <name type="scientific">Pseudomonas oryzihabitans</name>
    <dbReference type="NCBI Taxonomy" id="47885"/>
    <lineage>
        <taxon>Bacteria</taxon>
        <taxon>Pseudomonadati</taxon>
        <taxon>Pseudomonadota</taxon>
        <taxon>Gammaproteobacteria</taxon>
        <taxon>Pseudomonadales</taxon>
        <taxon>Pseudomonadaceae</taxon>
        <taxon>Pseudomonas</taxon>
    </lineage>
</organism>
<evidence type="ECO:0000313" key="2">
    <source>
        <dbReference type="Proteomes" id="UP000064137"/>
    </source>
</evidence>
<dbReference type="Gene3D" id="3.30.50.20">
    <property type="entry name" value="prophage-derive protein ybcO"/>
    <property type="match status" value="1"/>
</dbReference>
<dbReference type="Pfam" id="PF07102">
    <property type="entry name" value="YbcO"/>
    <property type="match status" value="1"/>
</dbReference>
<dbReference type="AlphaFoldDB" id="A0A0U4VMY9"/>
<dbReference type="OrthoDB" id="7068425at2"/>
<evidence type="ECO:0008006" key="3">
    <source>
        <dbReference type="Google" id="ProtNLM"/>
    </source>
</evidence>
<protein>
    <recommendedName>
        <fullName evidence="3">DUF1364 domain-containing protein</fullName>
    </recommendedName>
</protein>
<gene>
    <name evidence="1" type="ORF">APT59_09860</name>
</gene>
<dbReference type="EMBL" id="CP013987">
    <property type="protein sequence ID" value="ALZ84491.1"/>
    <property type="molecule type" value="Genomic_DNA"/>
</dbReference>
<dbReference type="KEGG" id="por:APT59_09860"/>
<name>A0A0U4VMY9_9PSED</name>
<dbReference type="InterPro" id="IPR010774">
    <property type="entry name" value="YbcO"/>
</dbReference>
<dbReference type="RefSeq" id="WP_059314683.1">
    <property type="nucleotide sequence ID" value="NZ_CP013987.1"/>
</dbReference>
<sequence>MSRAQSKKLRDSARGQECTLRIPGVCNFNPETTVLAHVACGQKGMGLKSPDNMAVFACSCCHDLLDGRRQGELDQRDVIRALGETQAIWISQGLMTIKGAA</sequence>
<proteinExistence type="predicted"/>